<evidence type="ECO:0000313" key="8">
    <source>
        <dbReference type="EMBL" id="EIJ87751.1"/>
    </source>
</evidence>
<dbReference type="InterPro" id="IPR050352">
    <property type="entry name" value="ABCG_transporters"/>
</dbReference>
<dbReference type="OrthoDB" id="66620at2759"/>
<dbReference type="GO" id="GO:0016020">
    <property type="term" value="C:membrane"/>
    <property type="evidence" value="ECO:0007669"/>
    <property type="project" value="UniProtKB-SubCell"/>
</dbReference>
<evidence type="ECO:0000256" key="5">
    <source>
        <dbReference type="ARBA" id="ARBA00023136"/>
    </source>
</evidence>
<dbReference type="OMA" id="FTRIMEI"/>
<dbReference type="InterPro" id="IPR003439">
    <property type="entry name" value="ABC_transporter-like_ATP-bd"/>
</dbReference>
<feature type="transmembrane region" description="Helical" evidence="6">
    <location>
        <begin position="436"/>
        <end position="459"/>
    </location>
</feature>
<keyword evidence="9" id="KW-1185">Reference proteome</keyword>
<dbReference type="Pfam" id="PF00005">
    <property type="entry name" value="ABC_tran"/>
    <property type="match status" value="1"/>
</dbReference>
<sequence length="769" mass="86973">MNNQDIQEENIQMNKEAMQEKKENIANAAAGLENPDDLLFKMEKFQRVTSKGVALLKNVSLSLPEGNLIALLGLSGDGKTTLMDSISGMCTPSHTTYGKAYVKNKSGDLVERDAESWFNRVNYTQQSMISYKKISLCSILCSIATCHGKKKQEVDDYLALFRLSKVKNVLFENLSGGEQRRSMVIAGILANKELNIWDEPLTGLDSEVARVIISSMQKTKTTDLVTVHQVSEDLMKRFDHVLLMHMSTIVYSGPRSEMQSYFAEKGIQFPSDMFYINYLMKLCAGNSDDHIDTKNIEIFNDLANEIIHSSPGPVASTNIGLLKTQANASFPRVLQILDRSLCIDRLFKGSSIIGNIVICVMVGTFSYMLYYIAVYNRYISNNTSIPYFKYSEEQWAAYLTNMLSLVKNKLASENTADTKFIEQVTALQIVSANIEWVSFMTLIFGLVITITSVLCFFIVPSTFLTLDFYKLCKSNIQGKQFTVGDFMCALSIDTFLRKSLILFVMLTVFLIVSTRIVDPIILSSCSVGYTIPIVLFFLCSIIMGLHSIMLNFAPISLKLFFAIGFLYAFIINMGPNSIVEYINKYDRTKITRPDTIIPLFTQDNASAALNSIDIIEISSFWKSFLKVGLRISIIFTRFIVLYNPMNYFPQVLSKICLYMNYIRLDSTMKKSIDSTTINRILKEIELLNPSKSNSSDTLKIQGGSFAIEKLKLFCFTSEPNEVFDKARSLKNISALYVIWAEIRFWLLPAVLIVLTGLYTYRHLQPKLRN</sequence>
<gene>
    <name evidence="8" type="ORF">NEQG_01823</name>
</gene>
<feature type="transmembrane region" description="Helical" evidence="6">
    <location>
        <begin position="500"/>
        <end position="517"/>
    </location>
</feature>
<keyword evidence="4 6" id="KW-1133">Transmembrane helix</keyword>
<accession>I3EEV4</accession>
<dbReference type="Proteomes" id="UP000002872">
    <property type="component" value="Unassembled WGS sequence"/>
</dbReference>
<dbReference type="STRING" id="935791.I3EEV4"/>
<dbReference type="HOGENOM" id="CLU_020642_0_0_1"/>
<feature type="transmembrane region" description="Helical" evidence="6">
    <location>
        <begin position="742"/>
        <end position="760"/>
    </location>
</feature>
<dbReference type="AlphaFoldDB" id="I3EEV4"/>
<dbReference type="Gene3D" id="3.40.50.300">
    <property type="entry name" value="P-loop containing nucleotide triphosphate hydrolases"/>
    <property type="match status" value="1"/>
</dbReference>
<evidence type="ECO:0000259" key="7">
    <source>
        <dbReference type="PROSITE" id="PS50893"/>
    </source>
</evidence>
<dbReference type="PANTHER" id="PTHR48041:SF91">
    <property type="entry name" value="ABC TRANSPORTER G FAMILY MEMBER 28"/>
    <property type="match status" value="1"/>
</dbReference>
<evidence type="ECO:0000256" key="2">
    <source>
        <dbReference type="ARBA" id="ARBA00022448"/>
    </source>
</evidence>
<dbReference type="GO" id="GO:0042626">
    <property type="term" value="F:ATPase-coupled transmembrane transporter activity"/>
    <property type="evidence" value="ECO:0007669"/>
    <property type="project" value="TreeGrafter"/>
</dbReference>
<dbReference type="GO" id="GO:0005524">
    <property type="term" value="F:ATP binding"/>
    <property type="evidence" value="ECO:0007669"/>
    <property type="project" value="InterPro"/>
</dbReference>
<protein>
    <recommendedName>
        <fullName evidence="7">ABC transporter domain-containing protein</fullName>
    </recommendedName>
</protein>
<evidence type="ECO:0000256" key="4">
    <source>
        <dbReference type="ARBA" id="ARBA00022989"/>
    </source>
</evidence>
<feature type="domain" description="ABC transporter" evidence="7">
    <location>
        <begin position="40"/>
        <end position="271"/>
    </location>
</feature>
<evidence type="ECO:0000313" key="9">
    <source>
        <dbReference type="Proteomes" id="UP000002872"/>
    </source>
</evidence>
<keyword evidence="2" id="KW-0813">Transport</keyword>
<dbReference type="EMBL" id="GL870880">
    <property type="protein sequence ID" value="EIJ87751.1"/>
    <property type="molecule type" value="Genomic_DNA"/>
</dbReference>
<dbReference type="PANTHER" id="PTHR48041">
    <property type="entry name" value="ABC TRANSPORTER G FAMILY MEMBER 28"/>
    <property type="match status" value="1"/>
</dbReference>
<organism evidence="8 9">
    <name type="scientific">Nematocida parisii (strain ERTm3)</name>
    <name type="common">Nematode killer fungus</name>
    <dbReference type="NCBI Taxonomy" id="935791"/>
    <lineage>
        <taxon>Eukaryota</taxon>
        <taxon>Fungi</taxon>
        <taxon>Fungi incertae sedis</taxon>
        <taxon>Microsporidia</taxon>
        <taxon>Nematocida</taxon>
    </lineage>
</organism>
<dbReference type="GO" id="GO:0016887">
    <property type="term" value="F:ATP hydrolysis activity"/>
    <property type="evidence" value="ECO:0007669"/>
    <property type="project" value="InterPro"/>
</dbReference>
<comment type="subcellular location">
    <subcellularLocation>
        <location evidence="1">Membrane</location>
        <topology evidence="1">Multi-pass membrane protein</topology>
    </subcellularLocation>
</comment>
<feature type="transmembrane region" description="Helical" evidence="6">
    <location>
        <begin position="352"/>
        <end position="373"/>
    </location>
</feature>
<dbReference type="InterPro" id="IPR027417">
    <property type="entry name" value="P-loop_NTPase"/>
</dbReference>
<proteinExistence type="predicted"/>
<dbReference type="SUPFAM" id="SSF52540">
    <property type="entry name" value="P-loop containing nucleoside triphosphate hydrolases"/>
    <property type="match status" value="1"/>
</dbReference>
<dbReference type="InParanoid" id="I3EEV4"/>
<feature type="transmembrane region" description="Helical" evidence="6">
    <location>
        <begin position="529"/>
        <end position="553"/>
    </location>
</feature>
<keyword evidence="3 6" id="KW-0812">Transmembrane</keyword>
<evidence type="ECO:0000256" key="1">
    <source>
        <dbReference type="ARBA" id="ARBA00004141"/>
    </source>
</evidence>
<evidence type="ECO:0000256" key="6">
    <source>
        <dbReference type="SAM" id="Phobius"/>
    </source>
</evidence>
<evidence type="ECO:0000256" key="3">
    <source>
        <dbReference type="ARBA" id="ARBA00022692"/>
    </source>
</evidence>
<dbReference type="PROSITE" id="PS50893">
    <property type="entry name" value="ABC_TRANSPORTER_2"/>
    <property type="match status" value="1"/>
</dbReference>
<feature type="transmembrane region" description="Helical" evidence="6">
    <location>
        <begin position="559"/>
        <end position="582"/>
    </location>
</feature>
<keyword evidence="5 6" id="KW-0472">Membrane</keyword>
<reference evidence="8" key="1">
    <citation type="submission" date="2011-01" db="EMBL/GenBank/DDBJ databases">
        <title>The Genome Sequence of Nematocida parisii strain ERTm3.</title>
        <authorList>
            <consortium name="The Broad Institute Genome Sequencing Platform"/>
            <consortium name="The Broad Institute Genome Sequencing Center for Infectious Disease"/>
            <person name="Cuomo C."/>
            <person name="Troemel E."/>
            <person name="Young S.K."/>
            <person name="Zeng Q."/>
            <person name="Gargeya S."/>
            <person name="Fitzgerald M."/>
            <person name="Haas B."/>
            <person name="Abouelleil A."/>
            <person name="Alvarado L."/>
            <person name="Arachchi H.M."/>
            <person name="Berlin A."/>
            <person name="Chapman S.B."/>
            <person name="Gearin G."/>
            <person name="Goldberg J."/>
            <person name="Griggs A."/>
            <person name="Gujja S."/>
            <person name="Hansen M."/>
            <person name="Heiman D."/>
            <person name="Howarth C."/>
            <person name="Larimer J."/>
            <person name="Lui A."/>
            <person name="MacDonald P.J.P."/>
            <person name="McCowen C."/>
            <person name="Montmayeur A."/>
            <person name="Murphy C."/>
            <person name="Neiman D."/>
            <person name="Pearson M."/>
            <person name="Priest M."/>
            <person name="Roberts A."/>
            <person name="Saif S."/>
            <person name="Shea T."/>
            <person name="Sisk P."/>
            <person name="Stolte C."/>
            <person name="Sykes S."/>
            <person name="Wortman J."/>
            <person name="Nusbaum C."/>
            <person name="Birren B."/>
        </authorList>
    </citation>
    <scope>NUCLEOTIDE SEQUENCE</scope>
    <source>
        <strain evidence="8">ERTm3</strain>
    </source>
</reference>
<dbReference type="VEuPathDB" id="MicrosporidiaDB:NEQG_01823"/>
<name>I3EEV4_NEMP3</name>